<keyword evidence="2" id="KW-1185">Reference proteome</keyword>
<gene>
    <name evidence="1" type="ORF">J7I42_02635</name>
</gene>
<dbReference type="Proteomes" id="UP000677244">
    <property type="component" value="Unassembled WGS sequence"/>
</dbReference>
<evidence type="ECO:0000313" key="1">
    <source>
        <dbReference type="EMBL" id="MBO9199143.1"/>
    </source>
</evidence>
<proteinExistence type="predicted"/>
<comment type="caution">
    <text evidence="1">The sequence shown here is derived from an EMBL/GenBank/DDBJ whole genome shotgun (WGS) entry which is preliminary data.</text>
</comment>
<organism evidence="1 2">
    <name type="scientific">Niastella soli</name>
    <dbReference type="NCBI Taxonomy" id="2821487"/>
    <lineage>
        <taxon>Bacteria</taxon>
        <taxon>Pseudomonadati</taxon>
        <taxon>Bacteroidota</taxon>
        <taxon>Chitinophagia</taxon>
        <taxon>Chitinophagales</taxon>
        <taxon>Chitinophagaceae</taxon>
        <taxon>Niastella</taxon>
    </lineage>
</organism>
<dbReference type="PROSITE" id="PS51257">
    <property type="entry name" value="PROKAR_LIPOPROTEIN"/>
    <property type="match status" value="1"/>
</dbReference>
<dbReference type="InterPro" id="IPR032676">
    <property type="entry name" value="YkuD_2"/>
</dbReference>
<accession>A0ABS3YMP0</accession>
<dbReference type="Pfam" id="PF13645">
    <property type="entry name" value="YkuD_2"/>
    <property type="match status" value="1"/>
</dbReference>
<dbReference type="EMBL" id="JAGHKO010000001">
    <property type="protein sequence ID" value="MBO9199143.1"/>
    <property type="molecule type" value="Genomic_DNA"/>
</dbReference>
<dbReference type="RefSeq" id="WP_209137218.1">
    <property type="nucleotide sequence ID" value="NZ_JAGHKO010000001.1"/>
</dbReference>
<name>A0ABS3YMP0_9BACT</name>
<dbReference type="PANTHER" id="PTHR38477:SF1">
    <property type="entry name" value="MUREIN L,D-TRANSPEPTIDASE CATALYTIC DOMAIN FAMILY PROTEIN"/>
    <property type="match status" value="1"/>
</dbReference>
<reference evidence="1 2" key="1">
    <citation type="submission" date="2021-03" db="EMBL/GenBank/DDBJ databases">
        <title>Assistant Professor.</title>
        <authorList>
            <person name="Huq M.A."/>
        </authorList>
    </citation>
    <scope>NUCLEOTIDE SEQUENCE [LARGE SCALE GENOMIC DNA]</scope>
    <source>
        <strain evidence="1 2">MAH-29</strain>
    </source>
</reference>
<sequence>MKRILFLSLALLFGCTITAAVWYYTRLKPRSQSVHSITAVSNRQLMTRLHGYANPLLSYAKQHKYNTSTCFLVDMSIESGKNRFFVYDLKKNAVVDAGLVAHGRCNNNWLTGRKYGNDVGCGCTSLGKYKIGNPYTGRFGRAYKLHGLDTTNSNAFKRFVVLHSYTAVPNAEVDPLPICQSDGCPMVSAAFLQKLGKLIDQSPKPILLYIFDKTSEL</sequence>
<protein>
    <submittedName>
        <fullName evidence="1">Murein L,D-transpeptidase catalytic domain family protein</fullName>
    </submittedName>
</protein>
<dbReference type="PANTHER" id="PTHR38477">
    <property type="entry name" value="HYPOTHETICAL EXPORTED PROTEIN"/>
    <property type="match status" value="1"/>
</dbReference>
<evidence type="ECO:0000313" key="2">
    <source>
        <dbReference type="Proteomes" id="UP000677244"/>
    </source>
</evidence>